<reference evidence="1" key="1">
    <citation type="submission" date="2021-01" db="EMBL/GenBank/DDBJ databases">
        <authorList>
            <consortium name="Genoscope - CEA"/>
            <person name="William W."/>
        </authorList>
    </citation>
    <scope>NUCLEOTIDE SEQUENCE</scope>
</reference>
<evidence type="ECO:0000313" key="1">
    <source>
        <dbReference type="EMBL" id="CAD8172721.1"/>
    </source>
</evidence>
<dbReference type="AlphaFoldDB" id="A0A8S1V7R5"/>
<dbReference type="Proteomes" id="UP000689195">
    <property type="component" value="Unassembled WGS sequence"/>
</dbReference>
<protein>
    <submittedName>
        <fullName evidence="1">Uncharacterized protein</fullName>
    </submittedName>
</protein>
<proteinExistence type="predicted"/>
<accession>A0A8S1V7R5</accession>
<organism evidence="1 2">
    <name type="scientific">Paramecium pentaurelia</name>
    <dbReference type="NCBI Taxonomy" id="43138"/>
    <lineage>
        <taxon>Eukaryota</taxon>
        <taxon>Sar</taxon>
        <taxon>Alveolata</taxon>
        <taxon>Ciliophora</taxon>
        <taxon>Intramacronucleata</taxon>
        <taxon>Oligohymenophorea</taxon>
        <taxon>Peniculida</taxon>
        <taxon>Parameciidae</taxon>
        <taxon>Paramecium</taxon>
    </lineage>
</organism>
<gene>
    <name evidence="1" type="ORF">PPENT_87.1.T0580010</name>
</gene>
<name>A0A8S1V7R5_9CILI</name>
<evidence type="ECO:0000313" key="2">
    <source>
        <dbReference type="Proteomes" id="UP000689195"/>
    </source>
</evidence>
<keyword evidence="2" id="KW-1185">Reference proteome</keyword>
<comment type="caution">
    <text evidence="1">The sequence shown here is derived from an EMBL/GenBank/DDBJ whole genome shotgun (WGS) entry which is preliminary data.</text>
</comment>
<sequence>MNQINKNRFLQKQISLKTKKININLHFHFRKKIKLAEKSYETVRDRNLGRYACQLIHNQEKKFAKITRQSPKLMKNHLRKIIMLQIKLNQITMLSKIEAYEQNSQKEEILRLEVEIQKKINFEMEIPRLYNYIKDSTKRVLLKSFQLFIYKLILGKNIDELFSLYNFTCSLKTILHFMNQDIRQLKYPHSKGFINQVRQSYLVLTQKHQARDFMIGIPFNENYIQIIDF</sequence>
<dbReference type="EMBL" id="CAJJDO010000058">
    <property type="protein sequence ID" value="CAD8172721.1"/>
    <property type="molecule type" value="Genomic_DNA"/>
</dbReference>